<evidence type="ECO:0000256" key="1">
    <source>
        <dbReference type="PROSITE-ProRule" id="PRU00042"/>
    </source>
</evidence>
<dbReference type="OrthoDB" id="6625030at2759"/>
<protein>
    <recommendedName>
        <fullName evidence="3">C2H2-type domain-containing protein</fullName>
    </recommendedName>
</protein>
<dbReference type="EMBL" id="VYZN01003159">
    <property type="protein sequence ID" value="KAE9521299.1"/>
    <property type="molecule type" value="Genomic_DNA"/>
</dbReference>
<dbReference type="PROSITE" id="PS50157">
    <property type="entry name" value="ZINC_FINGER_C2H2_2"/>
    <property type="match status" value="1"/>
</dbReference>
<feature type="compositionally biased region" description="Polar residues" evidence="2">
    <location>
        <begin position="41"/>
        <end position="59"/>
    </location>
</feature>
<keyword evidence="1" id="KW-0862">Zinc</keyword>
<evidence type="ECO:0000256" key="2">
    <source>
        <dbReference type="SAM" id="MobiDB-lite"/>
    </source>
</evidence>
<keyword evidence="5" id="KW-1185">Reference proteome</keyword>
<keyword evidence="1" id="KW-0479">Metal-binding</keyword>
<keyword evidence="1" id="KW-0863">Zinc-finger</keyword>
<dbReference type="InterPro" id="IPR013087">
    <property type="entry name" value="Znf_C2H2_type"/>
</dbReference>
<proteinExistence type="predicted"/>
<reference evidence="4 5" key="1">
    <citation type="submission" date="2019-08" db="EMBL/GenBank/DDBJ databases">
        <title>The genome of the soybean aphid Biotype 1, its phylome, world population structure and adaptation to the North American continent.</title>
        <authorList>
            <person name="Giordano R."/>
            <person name="Donthu R.K."/>
            <person name="Hernandez A.G."/>
            <person name="Wright C.L."/>
            <person name="Zimin A.V."/>
        </authorList>
    </citation>
    <scope>NUCLEOTIDE SEQUENCE [LARGE SCALE GENOMIC DNA]</scope>
    <source>
        <tissue evidence="4">Whole aphids</tissue>
    </source>
</reference>
<dbReference type="GO" id="GO:0008270">
    <property type="term" value="F:zinc ion binding"/>
    <property type="evidence" value="ECO:0007669"/>
    <property type="project" value="UniProtKB-KW"/>
</dbReference>
<sequence length="259" mass="29718">MRHEKTHEGVHLPCTICTSTFKYKSHLKRYMKTVHAVTHVRPQSDQPAAPSNQTRNVNNIPNEDFNDGYDEMCCEVLENVQDAGLCDMTIDSYMTTVGRKRVHLENTVSRIKSKKARMDMVNTPGFAEVKSAHSRKIVWYYAKNLNNYENYISFLDNLKPELVRLLRRIVVVNPIKFNLKLEATYNQTRVDNSSQNRSFKTSAREIFIDSDIVSLIEQAFTTLLHEEEIFVAKGSGYVLESIDGLLLTVYKYTPMGGNP</sequence>
<feature type="region of interest" description="Disordered" evidence="2">
    <location>
        <begin position="40"/>
        <end position="59"/>
    </location>
</feature>
<organism evidence="4 5">
    <name type="scientific">Aphis glycines</name>
    <name type="common">Soybean aphid</name>
    <dbReference type="NCBI Taxonomy" id="307491"/>
    <lineage>
        <taxon>Eukaryota</taxon>
        <taxon>Metazoa</taxon>
        <taxon>Ecdysozoa</taxon>
        <taxon>Arthropoda</taxon>
        <taxon>Hexapoda</taxon>
        <taxon>Insecta</taxon>
        <taxon>Pterygota</taxon>
        <taxon>Neoptera</taxon>
        <taxon>Paraneoptera</taxon>
        <taxon>Hemiptera</taxon>
        <taxon>Sternorrhyncha</taxon>
        <taxon>Aphidomorpha</taxon>
        <taxon>Aphidoidea</taxon>
        <taxon>Aphididae</taxon>
        <taxon>Aphidini</taxon>
        <taxon>Aphis</taxon>
        <taxon>Aphis</taxon>
    </lineage>
</organism>
<feature type="domain" description="C2H2-type" evidence="3">
    <location>
        <begin position="12"/>
        <end position="36"/>
    </location>
</feature>
<evidence type="ECO:0000259" key="3">
    <source>
        <dbReference type="PROSITE" id="PS50157"/>
    </source>
</evidence>
<dbReference type="Proteomes" id="UP000475862">
    <property type="component" value="Unassembled WGS sequence"/>
</dbReference>
<comment type="caution">
    <text evidence="4">The sequence shown here is derived from an EMBL/GenBank/DDBJ whole genome shotgun (WGS) entry which is preliminary data.</text>
</comment>
<name>A0A6G0SSK7_APHGL</name>
<dbReference type="Gene3D" id="3.30.160.60">
    <property type="entry name" value="Classic Zinc Finger"/>
    <property type="match status" value="1"/>
</dbReference>
<dbReference type="AlphaFoldDB" id="A0A6G0SSK7"/>
<gene>
    <name evidence="4" type="ORF">AGLY_018318</name>
</gene>
<accession>A0A6G0SSK7</accession>
<evidence type="ECO:0000313" key="4">
    <source>
        <dbReference type="EMBL" id="KAE9521299.1"/>
    </source>
</evidence>
<evidence type="ECO:0000313" key="5">
    <source>
        <dbReference type="Proteomes" id="UP000475862"/>
    </source>
</evidence>